<dbReference type="SUPFAM" id="SSF53335">
    <property type="entry name" value="S-adenosyl-L-methionine-dependent methyltransferases"/>
    <property type="match status" value="1"/>
</dbReference>
<evidence type="ECO:0000256" key="4">
    <source>
        <dbReference type="ARBA" id="ARBA00022691"/>
    </source>
</evidence>
<evidence type="ECO:0000256" key="1">
    <source>
        <dbReference type="ARBA" id="ARBA00011900"/>
    </source>
</evidence>
<dbReference type="PROSITE" id="PS00092">
    <property type="entry name" value="N6_MTASE"/>
    <property type="match status" value="1"/>
</dbReference>
<dbReference type="PANTHER" id="PTHR33841:SF1">
    <property type="entry name" value="DNA METHYLTRANSFERASE A"/>
    <property type="match status" value="1"/>
</dbReference>
<evidence type="ECO:0000259" key="6">
    <source>
        <dbReference type="Pfam" id="PF07669"/>
    </source>
</evidence>
<dbReference type="PRINTS" id="PR00507">
    <property type="entry name" value="N12N6MTFRASE"/>
</dbReference>
<dbReference type="InterPro" id="IPR011639">
    <property type="entry name" value="MethylTrfase_TaqI-like_dom"/>
</dbReference>
<sequence>MNDLETYMSNDTTATCRNDISTPMGLVHEIVDAIPDRVYRYGMRILDPCVGMGNFLIYIRDKVKNMNAELIGMDINSERTRIARELIPEATILENSFFDMRNEHYDIIIANPPYAKMNSDKRASKNHNIFPEFILKSIDMVTDGGAIVFLCPTSWMSLSDRNIVSLKLTEMNMIRLDVGTSKKWFPKVGSSFSWFVCIKEPPRGKTLVTGKFGKHLFDDYVQLHNERFIPLLCTEMTTTIVRKMTSGTSKFSIETSSDLHATTKKSILRDEYTTEYPWKIIHTKRQTKWSSRPHKYQDGVKVFICLSSTYETWIDSCGMTQSVAFVRCDNEDQAKKAKVFLDSLAVRFVIAVTRYGNFANIRVLQKLSSNVEFTQEEIEYMNKFV</sequence>
<dbReference type="GO" id="GO:0009007">
    <property type="term" value="F:site-specific DNA-methyltransferase (adenine-specific) activity"/>
    <property type="evidence" value="ECO:0007669"/>
    <property type="project" value="UniProtKB-EC"/>
</dbReference>
<keyword evidence="4" id="KW-0949">S-adenosyl-L-methionine</keyword>
<evidence type="ECO:0000256" key="5">
    <source>
        <dbReference type="ARBA" id="ARBA00047942"/>
    </source>
</evidence>
<dbReference type="InterPro" id="IPR002052">
    <property type="entry name" value="DNA_methylase_N6_adenine_CS"/>
</dbReference>
<dbReference type="InterPro" id="IPR050953">
    <property type="entry name" value="N4_N6_ade-DNA_methylase"/>
</dbReference>
<evidence type="ECO:0000313" key="7">
    <source>
        <dbReference type="EMBL" id="AGE58725.1"/>
    </source>
</evidence>
<reference evidence="7" key="1">
    <citation type="submission" date="2012-10" db="EMBL/GenBank/DDBJ databases">
        <title>Towards defining the chloroviruses: a genomic journey through a genus of large DNA viruses.</title>
        <authorList>
            <person name="Jeanniard A."/>
            <person name="Dunigan D.D."/>
            <person name="Gurnon J.R."/>
            <person name="Agarkova I."/>
            <person name="Kang M."/>
            <person name="Vitek J."/>
            <person name="Duncan G."/>
            <person name="McClung O.W."/>
            <person name="Larsen M."/>
            <person name="Claverie J.-M."/>
            <person name="Van Etten J.L."/>
            <person name="Blanc G."/>
        </authorList>
    </citation>
    <scope>NUCLEOTIDE SEQUENCE</scope>
</reference>
<dbReference type="PANTHER" id="PTHR33841">
    <property type="entry name" value="DNA METHYLTRANSFERASE YEEA-RELATED"/>
    <property type="match status" value="1"/>
</dbReference>
<comment type="catalytic activity">
    <reaction evidence="5">
        <text>a 2'-deoxyadenosine in DNA + S-adenosyl-L-methionine = an N(6)-methyl-2'-deoxyadenosine in DNA + S-adenosyl-L-homocysteine + H(+)</text>
        <dbReference type="Rhea" id="RHEA:15197"/>
        <dbReference type="Rhea" id="RHEA-COMP:12418"/>
        <dbReference type="Rhea" id="RHEA-COMP:12419"/>
        <dbReference type="ChEBI" id="CHEBI:15378"/>
        <dbReference type="ChEBI" id="CHEBI:57856"/>
        <dbReference type="ChEBI" id="CHEBI:59789"/>
        <dbReference type="ChEBI" id="CHEBI:90615"/>
        <dbReference type="ChEBI" id="CHEBI:90616"/>
        <dbReference type="EC" id="2.1.1.72"/>
    </reaction>
</comment>
<dbReference type="InterPro" id="IPR029063">
    <property type="entry name" value="SAM-dependent_MTases_sf"/>
</dbReference>
<evidence type="ECO:0000256" key="3">
    <source>
        <dbReference type="ARBA" id="ARBA00022679"/>
    </source>
</evidence>
<dbReference type="CDD" id="cd02440">
    <property type="entry name" value="AdoMet_MTases"/>
    <property type="match status" value="1"/>
</dbReference>
<feature type="domain" description="Type II methyltransferase M.TaqI-like" evidence="6">
    <location>
        <begin position="88"/>
        <end position="166"/>
    </location>
</feature>
<evidence type="ECO:0000256" key="2">
    <source>
        <dbReference type="ARBA" id="ARBA00022603"/>
    </source>
</evidence>
<organism evidence="7">
    <name type="scientific">Paramecium bursaria Chlorella virus NYs1</name>
    <dbReference type="NCBI Taxonomy" id="83442"/>
    <lineage>
        <taxon>Viruses</taxon>
        <taxon>Varidnaviria</taxon>
        <taxon>Bamfordvirae</taxon>
        <taxon>Nucleocytoviricota</taxon>
        <taxon>Megaviricetes</taxon>
        <taxon>Algavirales</taxon>
        <taxon>Phycodnaviridae</taxon>
        <taxon>Chlorovirus</taxon>
        <taxon>Chlorovirus newyorkense</taxon>
    </lineage>
</organism>
<dbReference type="RefSeq" id="YP_009665370.1">
    <property type="nucleotide sequence ID" value="NC_043235.1"/>
</dbReference>
<dbReference type="EC" id="2.1.1.72" evidence="1"/>
<proteinExistence type="predicted"/>
<accession>M1IJQ2</accession>
<dbReference type="EMBL" id="JX997183">
    <property type="protein sequence ID" value="AGE58725.1"/>
    <property type="molecule type" value="Genomic_DNA"/>
</dbReference>
<dbReference type="KEGG" id="vg:40525589"/>
<name>M1IJQ2_9PHYC</name>
<gene>
    <name evidence="7" type="primary">NYs-1_426R</name>
    <name evidence="7" type="ORF">PBCVNYs1_426R</name>
</gene>
<dbReference type="GO" id="GO:0032259">
    <property type="term" value="P:methylation"/>
    <property type="evidence" value="ECO:0007669"/>
    <property type="project" value="UniProtKB-KW"/>
</dbReference>
<dbReference type="Pfam" id="PF07669">
    <property type="entry name" value="Eco57I"/>
    <property type="match status" value="1"/>
</dbReference>
<keyword evidence="2 7" id="KW-0489">Methyltransferase</keyword>
<dbReference type="Gene3D" id="3.40.50.150">
    <property type="entry name" value="Vaccinia Virus protein VP39"/>
    <property type="match status" value="1"/>
</dbReference>
<protein>
    <recommendedName>
        <fullName evidence="1">site-specific DNA-methyltransferase (adenine-specific)</fullName>
        <ecNumber evidence="1">2.1.1.72</ecNumber>
    </recommendedName>
</protein>
<dbReference type="REBASE" id="60613">
    <property type="entry name" value="M.CviNYs1ORF426P"/>
</dbReference>
<keyword evidence="3 7" id="KW-0808">Transferase</keyword>
<dbReference type="GeneID" id="40525589"/>
<dbReference type="GO" id="GO:0003676">
    <property type="term" value="F:nucleic acid binding"/>
    <property type="evidence" value="ECO:0007669"/>
    <property type="project" value="InterPro"/>
</dbReference>
<dbReference type="GO" id="GO:0006304">
    <property type="term" value="P:DNA modification"/>
    <property type="evidence" value="ECO:0007669"/>
    <property type="project" value="InterPro"/>
</dbReference>